<protein>
    <submittedName>
        <fullName evidence="1">Uncharacterized protein</fullName>
    </submittedName>
</protein>
<evidence type="ECO:0000313" key="2">
    <source>
        <dbReference type="Proteomes" id="UP001239111"/>
    </source>
</evidence>
<name>A0ACC2N9T3_9HYME</name>
<proteinExistence type="predicted"/>
<accession>A0ACC2N9T3</accession>
<organism evidence="1 2">
    <name type="scientific">Eretmocerus hayati</name>
    <dbReference type="NCBI Taxonomy" id="131215"/>
    <lineage>
        <taxon>Eukaryota</taxon>
        <taxon>Metazoa</taxon>
        <taxon>Ecdysozoa</taxon>
        <taxon>Arthropoda</taxon>
        <taxon>Hexapoda</taxon>
        <taxon>Insecta</taxon>
        <taxon>Pterygota</taxon>
        <taxon>Neoptera</taxon>
        <taxon>Endopterygota</taxon>
        <taxon>Hymenoptera</taxon>
        <taxon>Apocrita</taxon>
        <taxon>Proctotrupomorpha</taxon>
        <taxon>Chalcidoidea</taxon>
        <taxon>Aphelinidae</taxon>
        <taxon>Aphelininae</taxon>
        <taxon>Eretmocerus</taxon>
    </lineage>
</organism>
<reference evidence="1" key="1">
    <citation type="submission" date="2023-04" db="EMBL/GenBank/DDBJ databases">
        <title>A chromosome-level genome assembly of the parasitoid wasp Eretmocerus hayati.</title>
        <authorList>
            <person name="Zhong Y."/>
            <person name="Liu S."/>
            <person name="Liu Y."/>
        </authorList>
    </citation>
    <scope>NUCLEOTIDE SEQUENCE</scope>
    <source>
        <strain evidence="1">ZJU_SS_LIU_2023</strain>
    </source>
</reference>
<dbReference type="EMBL" id="CM056744">
    <property type="protein sequence ID" value="KAJ8667084.1"/>
    <property type="molecule type" value="Genomic_DNA"/>
</dbReference>
<sequence length="188" mass="21628">MEDSGPVVHFWTMPAERKNRDLKKKARATECAKNLPLTIAIRDQLDLSFLRECVDSVTSRVEFGNILSHNADDEVKCLNLGVRGTLNSKSYSYVELDGIKFSLQCVFIKKVGAEPIFAKLEKIYEIKGEVFFLGVEIVTKYFSSFDHAYVVELNETPDTFVDIRKIPWVYPPLLVKRGNKYFISMRYD</sequence>
<comment type="caution">
    <text evidence="1">The sequence shown here is derived from an EMBL/GenBank/DDBJ whole genome shotgun (WGS) entry which is preliminary data.</text>
</comment>
<keyword evidence="2" id="KW-1185">Reference proteome</keyword>
<evidence type="ECO:0000313" key="1">
    <source>
        <dbReference type="EMBL" id="KAJ8667084.1"/>
    </source>
</evidence>
<dbReference type="Proteomes" id="UP001239111">
    <property type="component" value="Chromosome 4"/>
</dbReference>
<gene>
    <name evidence="1" type="ORF">QAD02_008746</name>
</gene>